<evidence type="ECO:0000313" key="2">
    <source>
        <dbReference type="Proteomes" id="UP001060215"/>
    </source>
</evidence>
<comment type="caution">
    <text evidence="1">The sequence shown here is derived from an EMBL/GenBank/DDBJ whole genome shotgun (WGS) entry which is preliminary data.</text>
</comment>
<sequence>MVKAPLQLPKFPLLLPDEKEFVYESCTPLSSSSGSIEGSFAFVSGRVFFTQLASLTCPAELEDNQVQVIF</sequence>
<dbReference type="Proteomes" id="UP001060215">
    <property type="component" value="Chromosome 9"/>
</dbReference>
<protein>
    <submittedName>
        <fullName evidence="1">F-box protein SKIP16</fullName>
    </submittedName>
</protein>
<reference evidence="1 2" key="1">
    <citation type="journal article" date="2022" name="Plant J.">
        <title>Chromosome-level genome of Camellia lanceoleosa provides a valuable resource for understanding genome evolution and self-incompatibility.</title>
        <authorList>
            <person name="Gong W."/>
            <person name="Xiao S."/>
            <person name="Wang L."/>
            <person name="Liao Z."/>
            <person name="Chang Y."/>
            <person name="Mo W."/>
            <person name="Hu G."/>
            <person name="Li W."/>
            <person name="Zhao G."/>
            <person name="Zhu H."/>
            <person name="Hu X."/>
            <person name="Ji K."/>
            <person name="Xiang X."/>
            <person name="Song Q."/>
            <person name="Yuan D."/>
            <person name="Jin S."/>
            <person name="Zhang L."/>
        </authorList>
    </citation>
    <scope>NUCLEOTIDE SEQUENCE [LARGE SCALE GENOMIC DNA]</scope>
    <source>
        <strain evidence="1">SQ_2022a</strain>
    </source>
</reference>
<gene>
    <name evidence="1" type="ORF">LOK49_LG08G00496</name>
</gene>
<evidence type="ECO:0000313" key="1">
    <source>
        <dbReference type="EMBL" id="KAI8004386.1"/>
    </source>
</evidence>
<organism evidence="1 2">
    <name type="scientific">Camellia lanceoleosa</name>
    <dbReference type="NCBI Taxonomy" id="1840588"/>
    <lineage>
        <taxon>Eukaryota</taxon>
        <taxon>Viridiplantae</taxon>
        <taxon>Streptophyta</taxon>
        <taxon>Embryophyta</taxon>
        <taxon>Tracheophyta</taxon>
        <taxon>Spermatophyta</taxon>
        <taxon>Magnoliopsida</taxon>
        <taxon>eudicotyledons</taxon>
        <taxon>Gunneridae</taxon>
        <taxon>Pentapetalae</taxon>
        <taxon>asterids</taxon>
        <taxon>Ericales</taxon>
        <taxon>Theaceae</taxon>
        <taxon>Camellia</taxon>
    </lineage>
</organism>
<accession>A0ACC0GWA7</accession>
<dbReference type="EMBL" id="CM045766">
    <property type="protein sequence ID" value="KAI8004386.1"/>
    <property type="molecule type" value="Genomic_DNA"/>
</dbReference>
<keyword evidence="2" id="KW-1185">Reference proteome</keyword>
<name>A0ACC0GWA7_9ERIC</name>
<proteinExistence type="predicted"/>